<dbReference type="Pfam" id="PF22945">
    <property type="entry name" value="LEM-3_GIY-YIG"/>
    <property type="match status" value="1"/>
</dbReference>
<dbReference type="PROSITE" id="PS50088">
    <property type="entry name" value="ANK_REPEAT"/>
    <property type="match status" value="2"/>
</dbReference>
<dbReference type="Pfam" id="PF12796">
    <property type="entry name" value="Ank_2"/>
    <property type="match status" value="1"/>
</dbReference>
<protein>
    <submittedName>
        <fullName evidence="5">Ankyrin repeat and LEM domain-containing protein 1</fullName>
    </submittedName>
</protein>
<accession>A0A6P5IVC5</accession>
<dbReference type="KEGG" id="pcw:110196174"/>
<dbReference type="Gene3D" id="1.25.40.20">
    <property type="entry name" value="Ankyrin repeat-containing domain"/>
    <property type="match status" value="1"/>
</dbReference>
<dbReference type="CTD" id="126549"/>
<evidence type="ECO:0000256" key="1">
    <source>
        <dbReference type="PROSITE-ProRule" id="PRU00023"/>
    </source>
</evidence>
<feature type="compositionally biased region" description="Pro residues" evidence="2">
    <location>
        <begin position="241"/>
        <end position="255"/>
    </location>
</feature>
<dbReference type="CDD" id="cd12934">
    <property type="entry name" value="LEM"/>
    <property type="match status" value="1"/>
</dbReference>
<dbReference type="CDD" id="cd10454">
    <property type="entry name" value="GIY-YIG_COG3680_Meta"/>
    <property type="match status" value="1"/>
</dbReference>
<reference evidence="5" key="1">
    <citation type="submission" date="2025-08" db="UniProtKB">
        <authorList>
            <consortium name="RefSeq"/>
        </authorList>
    </citation>
    <scope>IDENTIFICATION</scope>
    <source>
        <tissue evidence="5">Spleen</tissue>
    </source>
</reference>
<dbReference type="Pfam" id="PF03020">
    <property type="entry name" value="LEM"/>
    <property type="match status" value="1"/>
</dbReference>
<organism evidence="4 5">
    <name type="scientific">Phascolarctos cinereus</name>
    <name type="common">Koala</name>
    <dbReference type="NCBI Taxonomy" id="38626"/>
    <lineage>
        <taxon>Eukaryota</taxon>
        <taxon>Metazoa</taxon>
        <taxon>Chordata</taxon>
        <taxon>Craniata</taxon>
        <taxon>Vertebrata</taxon>
        <taxon>Euteleostomi</taxon>
        <taxon>Mammalia</taxon>
        <taxon>Metatheria</taxon>
        <taxon>Diprotodontia</taxon>
        <taxon>Phascolarctidae</taxon>
        <taxon>Phascolarctos</taxon>
    </lineage>
</organism>
<feature type="region of interest" description="Disordered" evidence="2">
    <location>
        <begin position="392"/>
        <end position="434"/>
    </location>
</feature>
<feature type="region of interest" description="Disordered" evidence="2">
    <location>
        <begin position="569"/>
        <end position="589"/>
    </location>
</feature>
<evidence type="ECO:0000313" key="5">
    <source>
        <dbReference type="RefSeq" id="XP_020824958.1"/>
    </source>
</evidence>
<dbReference type="GeneID" id="110196174"/>
<feature type="region of interest" description="Disordered" evidence="2">
    <location>
        <begin position="224"/>
        <end position="263"/>
    </location>
</feature>
<dbReference type="PROSITE" id="PS50297">
    <property type="entry name" value="ANK_REP_REGION"/>
    <property type="match status" value="2"/>
</dbReference>
<evidence type="ECO:0000313" key="4">
    <source>
        <dbReference type="Proteomes" id="UP000515140"/>
    </source>
</evidence>
<dbReference type="GO" id="GO:0000724">
    <property type="term" value="P:double-strand break repair via homologous recombination"/>
    <property type="evidence" value="ECO:0007669"/>
    <property type="project" value="TreeGrafter"/>
</dbReference>
<dbReference type="SUPFAM" id="SSF48403">
    <property type="entry name" value="Ankyrin repeat"/>
    <property type="match status" value="1"/>
</dbReference>
<sequence length="841" mass="91302">MAAMGPWTEDGPGLASPGRGLSAASPGLARRLREALLEGQTREVESLLRLGADPNLVLPDGVAAVHLAAGSERENGLQCLAVLLQHGADPNARSEDALTPVHVAASWGCYKCLELLLREGGDPELQDQDGKRALELALEQGNEACVEILREHAGSEEAPLGPALCRGEDQGKDFSALNRDDLDTSIWGLSDVAFSPMPPGSLVRHHLEGSEAESEALEAGYTLPSQTLPAHPKPDFSFPAPFFPQPTSSPSPTPKLGPVAHLPLDDISPDHSCLFHPGPDYSCEDQDETVPSSLLADTSSSSSDSFFTAVEAFGPDAQVPNAVPSSPITPDATGATISAQEGWEWVPAKQHGRDQPHPTSALGHVFPRYWFWVFPLEPQDVTTRTPCKVQGLVSHNGEGNSSFLSDESVERGPPLKTLPRRCGPGSVNNESPREGKYLTLDSLEEARAVPLTTQTGNLVVFTEDAPFSEFLTDDKTSQSSEDEAIMWLTEDGEDEEDHIPQGLRASSCWNSGRKPLEPPMVRPILHPQLLPVEQSLQTSGPKPTEPLHTDPKAGPSFLDQHLLHAEDTVTDGQCSHHPSTPFPSRDPSTLSNQELLQHLQAFGESPGPVTPFTRQYYLKRLKEGSPGGPAAPAGCSPELSQALQTGCVPNAQDDEDVLAQQFDQPGPTQRWRGGIVKSSFTYLLLDPRVTQNLPSRCHTLSPAECFQTFTHAIFYVGKGTRTRPYSHLSEALRHQRNRQTQTCPKVQRILDIWAGGRGVVSLHCFQNVIAVEAYTREACLVDALGMQVLSNQKKGHCYGVVASWPPHRRRRLGVHLLHRALSIFLAEGERQLRPSDIQVGI</sequence>
<dbReference type="PROSITE" id="PS50954">
    <property type="entry name" value="LEM"/>
    <property type="match status" value="1"/>
</dbReference>
<dbReference type="Gene3D" id="1.10.720.40">
    <property type="match status" value="1"/>
</dbReference>
<dbReference type="InParanoid" id="A0A6P5IVC5"/>
<feature type="domain" description="LEM" evidence="3">
    <location>
        <begin position="584"/>
        <end position="628"/>
    </location>
</feature>
<dbReference type="PANTHER" id="PTHR46427:SF1">
    <property type="entry name" value="ANKYRIN REPEAT AND LEM DOMAIN-CONTAINING PROTEIN 1"/>
    <property type="match status" value="1"/>
</dbReference>
<dbReference type="SUPFAM" id="SSF63451">
    <property type="entry name" value="LEM domain"/>
    <property type="match status" value="1"/>
</dbReference>
<feature type="region of interest" description="Disordered" evidence="2">
    <location>
        <begin position="1"/>
        <end position="22"/>
    </location>
</feature>
<feature type="repeat" description="ANK" evidence="1">
    <location>
        <begin position="96"/>
        <end position="128"/>
    </location>
</feature>
<dbReference type="SMART" id="SM00248">
    <property type="entry name" value="ANK"/>
    <property type="match status" value="3"/>
</dbReference>
<dbReference type="AlphaFoldDB" id="A0A6P5IVC5"/>
<proteinExistence type="predicted"/>
<dbReference type="FunCoup" id="A0A6P5IVC5">
    <property type="interactions" value="1372"/>
</dbReference>
<dbReference type="RefSeq" id="XP_020824958.1">
    <property type="nucleotide sequence ID" value="XM_020969299.1"/>
</dbReference>
<evidence type="ECO:0000259" key="3">
    <source>
        <dbReference type="PROSITE" id="PS50954"/>
    </source>
</evidence>
<name>A0A6P5IVC5_PHACI</name>
<dbReference type="Proteomes" id="UP000515140">
    <property type="component" value="Unplaced"/>
</dbReference>
<dbReference type="GO" id="GO:0005737">
    <property type="term" value="C:cytoplasm"/>
    <property type="evidence" value="ECO:0007669"/>
    <property type="project" value="TreeGrafter"/>
</dbReference>
<keyword evidence="1" id="KW-0040">ANK repeat</keyword>
<dbReference type="InterPro" id="IPR011015">
    <property type="entry name" value="LEM/LEM-like_dom_sf"/>
</dbReference>
<keyword evidence="4" id="KW-1185">Reference proteome</keyword>
<dbReference type="GO" id="GO:0005654">
    <property type="term" value="C:nucleoplasm"/>
    <property type="evidence" value="ECO:0007669"/>
    <property type="project" value="TreeGrafter"/>
</dbReference>
<feature type="repeat" description="ANK" evidence="1">
    <location>
        <begin position="60"/>
        <end position="95"/>
    </location>
</feature>
<dbReference type="GO" id="GO:0004520">
    <property type="term" value="F:DNA endonuclease activity"/>
    <property type="evidence" value="ECO:0007669"/>
    <property type="project" value="TreeGrafter"/>
</dbReference>
<dbReference type="GO" id="GO:0000712">
    <property type="term" value="P:resolution of meiotic recombination intermediates"/>
    <property type="evidence" value="ECO:0007669"/>
    <property type="project" value="TreeGrafter"/>
</dbReference>
<gene>
    <name evidence="5" type="primary">ANKLE1</name>
</gene>
<dbReference type="PANTHER" id="PTHR46427">
    <property type="entry name" value="ANKYRIN REPEAT AND LEM DOMAIN-CONTAINING PROTEIN 1"/>
    <property type="match status" value="1"/>
</dbReference>
<evidence type="ECO:0000256" key="2">
    <source>
        <dbReference type="SAM" id="MobiDB-lite"/>
    </source>
</evidence>
<feature type="region of interest" description="Disordered" evidence="2">
    <location>
        <begin position="535"/>
        <end position="557"/>
    </location>
</feature>
<dbReference type="InterPro" id="IPR003887">
    <property type="entry name" value="LEM_dom"/>
</dbReference>
<dbReference type="InterPro" id="IPR036770">
    <property type="entry name" value="Ankyrin_rpt-contain_sf"/>
</dbReference>
<dbReference type="SMART" id="SM00540">
    <property type="entry name" value="LEM"/>
    <property type="match status" value="1"/>
</dbReference>
<dbReference type="InterPro" id="IPR034998">
    <property type="entry name" value="ANKLE1"/>
</dbReference>
<dbReference type="InterPro" id="IPR002110">
    <property type="entry name" value="Ankyrin_rpt"/>
</dbReference>